<gene>
    <name evidence="2" type="ORF">ABDJ85_17660</name>
</gene>
<feature type="compositionally biased region" description="Low complexity" evidence="1">
    <location>
        <begin position="390"/>
        <end position="399"/>
    </location>
</feature>
<evidence type="ECO:0000313" key="2">
    <source>
        <dbReference type="EMBL" id="MEO3693301.1"/>
    </source>
</evidence>
<evidence type="ECO:0000313" key="3">
    <source>
        <dbReference type="Proteomes" id="UP001495147"/>
    </source>
</evidence>
<accession>A0ABV0G6E2</accession>
<feature type="region of interest" description="Disordered" evidence="1">
    <location>
        <begin position="376"/>
        <end position="457"/>
    </location>
</feature>
<sequence length="457" mass="49080">MKLPALLHSLWRFPRSAPRAAWRLDGFVAAPAHSAWAHTDVIVARSCCRLKWFRLQGVPPAERLSALRLQAQAWQPFESHSARLIIWGELGLAISWDADALERDLVEHGLMLDQCHVIPELLLQQSMGDGVRIAQGLEGFEAQCWQSGQLHSSRWWPTRPAAAEWLSFLRSAGQTGASDESIAPMQFDVPEAVELLPEASPWVKHYALQAAGNAGHRQLEGRLVYGGAVLLALAAGAAAHSLYEAWRLEAVLKAQLSELKAKADSVIAVRERAISELTDVQRLANFAAVPQPIEVIGHLHDTLARTGIQVKELELEGERLKLGLQLGPNVARASIVKDLQSGGWFADVNEARGDGGGRTLLTLELRIKGAHAPVAGAAEAPAASPPPAPNGAQQVSTSPAPAPSTMPPAPGPAAKPPAADQRKRNDPPPAEPFKPIFAKPDANGMPPADVFDAIPSR</sequence>
<keyword evidence="3" id="KW-1185">Reference proteome</keyword>
<dbReference type="EMBL" id="JBDPZD010000006">
    <property type="protein sequence ID" value="MEO3693301.1"/>
    <property type="molecule type" value="Genomic_DNA"/>
</dbReference>
<dbReference type="RefSeq" id="WP_347706111.1">
    <property type="nucleotide sequence ID" value="NZ_JBDPZD010000006.1"/>
</dbReference>
<evidence type="ECO:0000256" key="1">
    <source>
        <dbReference type="SAM" id="MobiDB-lite"/>
    </source>
</evidence>
<proteinExistence type="predicted"/>
<comment type="caution">
    <text evidence="2">The sequence shown here is derived from an EMBL/GenBank/DDBJ whole genome shotgun (WGS) entry which is preliminary data.</text>
</comment>
<reference evidence="2 3" key="1">
    <citation type="submission" date="2024-05" db="EMBL/GenBank/DDBJ databases">
        <title>Roseateles sp. DJS-2-20 16S ribosomal RNA gene Genome sequencing and assembly.</title>
        <authorList>
            <person name="Woo H."/>
        </authorList>
    </citation>
    <scope>NUCLEOTIDE SEQUENCE [LARGE SCALE GENOMIC DNA]</scope>
    <source>
        <strain evidence="2 3">DJS-2-20</strain>
    </source>
</reference>
<feature type="compositionally biased region" description="Pro residues" evidence="1">
    <location>
        <begin position="400"/>
        <end position="415"/>
    </location>
</feature>
<protein>
    <submittedName>
        <fullName evidence="2">Uncharacterized protein</fullName>
    </submittedName>
</protein>
<name>A0ABV0G6E2_9BURK</name>
<organism evidence="2 3">
    <name type="scientific">Roseateles paludis</name>
    <dbReference type="NCBI Taxonomy" id="3145238"/>
    <lineage>
        <taxon>Bacteria</taxon>
        <taxon>Pseudomonadati</taxon>
        <taxon>Pseudomonadota</taxon>
        <taxon>Betaproteobacteria</taxon>
        <taxon>Burkholderiales</taxon>
        <taxon>Sphaerotilaceae</taxon>
        <taxon>Roseateles</taxon>
    </lineage>
</organism>
<dbReference type="Proteomes" id="UP001495147">
    <property type="component" value="Unassembled WGS sequence"/>
</dbReference>